<dbReference type="eggNOG" id="COG1266">
    <property type="taxonomic scope" value="Bacteria"/>
</dbReference>
<keyword evidence="4" id="KW-1185">Reference proteome</keyword>
<feature type="transmembrane region" description="Helical" evidence="1">
    <location>
        <begin position="60"/>
        <end position="84"/>
    </location>
</feature>
<keyword evidence="1" id="KW-0812">Transmembrane</keyword>
<feature type="transmembrane region" description="Helical" evidence="1">
    <location>
        <begin position="156"/>
        <end position="173"/>
    </location>
</feature>
<dbReference type="GO" id="GO:0080120">
    <property type="term" value="P:CAAX-box protein maturation"/>
    <property type="evidence" value="ECO:0007669"/>
    <property type="project" value="UniProtKB-ARBA"/>
</dbReference>
<keyword evidence="1" id="KW-0472">Membrane</keyword>
<feature type="transmembrane region" description="Helical" evidence="1">
    <location>
        <begin position="104"/>
        <end position="122"/>
    </location>
</feature>
<evidence type="ECO:0000313" key="3">
    <source>
        <dbReference type="EMBL" id="KGA97116.1"/>
    </source>
</evidence>
<reference evidence="3 4" key="1">
    <citation type="journal article" date="2014" name="Genome Announc.">
        <title>Draft Genome Sequence of Bacillus alcalophilus AV1934, a Classic Alkaliphile Isolated from Human Feces in 1934.</title>
        <authorList>
            <person name="Attie O."/>
            <person name="Jayaprakash A."/>
            <person name="Shah H."/>
            <person name="Paulsen I.T."/>
            <person name="Morino M."/>
            <person name="Takahashi Y."/>
            <person name="Narumi I."/>
            <person name="Sachidanandam R."/>
            <person name="Satoh K."/>
            <person name="Ito M."/>
            <person name="Krulwich T.A."/>
        </authorList>
    </citation>
    <scope>NUCLEOTIDE SEQUENCE [LARGE SCALE GENOMIC DNA]</scope>
    <source>
        <strain evidence="3 4">AV1934</strain>
    </source>
</reference>
<dbReference type="AlphaFoldDB" id="A0A094WJV1"/>
<dbReference type="GO" id="GO:0004175">
    <property type="term" value="F:endopeptidase activity"/>
    <property type="evidence" value="ECO:0007669"/>
    <property type="project" value="UniProtKB-ARBA"/>
</dbReference>
<comment type="caution">
    <text evidence="3">The sequence shown here is derived from an EMBL/GenBank/DDBJ whole genome shotgun (WGS) entry which is preliminary data.</text>
</comment>
<feature type="transmembrane region" description="Helical" evidence="1">
    <location>
        <begin position="7"/>
        <end position="24"/>
    </location>
</feature>
<sequence>MSHLKHTYWGLLLASVLLFISFLWQPIDFWIVFPLSLALLTVYALFCTDTPLFQAAKKGWIVAPVSGIMIYLLFAIGKEFLIITGIPLLSSLEQLYQLVQPKEWYHYIWLFFIIIPGEEFFWRYFMLNQWLHKFSVTKAILIATLCYGIVHLLSGSLLLVLAALIAGLVWNYLYYRTKNIWAVIVCHQVFNLFLLVLFPL</sequence>
<gene>
    <name evidence="3" type="ORF">BALCAV_0212130</name>
</gene>
<organism evidence="3 4">
    <name type="scientific">Alkalihalobacillus alcalophilus ATCC 27647 = CGMCC 1.3604</name>
    <dbReference type="NCBI Taxonomy" id="1218173"/>
    <lineage>
        <taxon>Bacteria</taxon>
        <taxon>Bacillati</taxon>
        <taxon>Bacillota</taxon>
        <taxon>Bacilli</taxon>
        <taxon>Bacillales</taxon>
        <taxon>Bacillaceae</taxon>
        <taxon>Alkalihalobacillus</taxon>
    </lineage>
</organism>
<name>A0A094WJV1_ALKAL</name>
<feature type="non-terminal residue" evidence="3">
    <location>
        <position position="200"/>
    </location>
</feature>
<evidence type="ECO:0000256" key="1">
    <source>
        <dbReference type="SAM" id="Phobius"/>
    </source>
</evidence>
<dbReference type="InterPro" id="IPR003675">
    <property type="entry name" value="Rce1/LyrA-like_dom"/>
</dbReference>
<evidence type="ECO:0000313" key="4">
    <source>
        <dbReference type="Proteomes" id="UP000002754"/>
    </source>
</evidence>
<keyword evidence="1" id="KW-1133">Transmembrane helix</keyword>
<accession>A0A094WJV1</accession>
<dbReference type="EMBL" id="ALPT02000037">
    <property type="protein sequence ID" value="KGA97116.1"/>
    <property type="molecule type" value="Genomic_DNA"/>
</dbReference>
<feature type="transmembrane region" description="Helical" evidence="1">
    <location>
        <begin position="180"/>
        <end position="198"/>
    </location>
</feature>
<dbReference type="STRING" id="1218173.BALCAV_0212130"/>
<dbReference type="RefSeq" id="WP_040323929.1">
    <property type="nucleotide sequence ID" value="NZ_ALPT02000037.1"/>
</dbReference>
<proteinExistence type="predicted"/>
<feature type="domain" description="CAAX prenyl protease 2/Lysostaphin resistance protein A-like" evidence="2">
    <location>
        <begin position="103"/>
        <end position="193"/>
    </location>
</feature>
<feature type="transmembrane region" description="Helical" evidence="1">
    <location>
        <begin position="30"/>
        <end position="48"/>
    </location>
</feature>
<protein>
    <recommendedName>
        <fullName evidence="2">CAAX prenyl protease 2/Lysostaphin resistance protein A-like domain-containing protein</fullName>
    </recommendedName>
</protein>
<dbReference type="Proteomes" id="UP000002754">
    <property type="component" value="Unassembled WGS sequence"/>
</dbReference>
<evidence type="ECO:0000259" key="2">
    <source>
        <dbReference type="Pfam" id="PF02517"/>
    </source>
</evidence>
<dbReference type="Pfam" id="PF02517">
    <property type="entry name" value="Rce1-like"/>
    <property type="match status" value="1"/>
</dbReference>